<proteinExistence type="inferred from homology"/>
<keyword evidence="9 14" id="KW-0862">Zinc</keyword>
<dbReference type="PANTHER" id="PTHR12147:SF22">
    <property type="entry name" value="ENDOPLASMIC RETICULUM METALLOPEPTIDASE 1"/>
    <property type="match status" value="1"/>
</dbReference>
<keyword evidence="4 14" id="KW-0645">Protease</keyword>
<organism evidence="18 19">
    <name type="scientific">Naematelia encephala</name>
    <dbReference type="NCBI Taxonomy" id="71784"/>
    <lineage>
        <taxon>Eukaryota</taxon>
        <taxon>Fungi</taxon>
        <taxon>Dikarya</taxon>
        <taxon>Basidiomycota</taxon>
        <taxon>Agaricomycotina</taxon>
        <taxon>Tremellomycetes</taxon>
        <taxon>Tremellales</taxon>
        <taxon>Naemateliaceae</taxon>
        <taxon>Naematelia</taxon>
    </lineage>
</organism>
<feature type="transmembrane region" description="Helical" evidence="15">
    <location>
        <begin position="399"/>
        <end position="420"/>
    </location>
</feature>
<evidence type="ECO:0000256" key="8">
    <source>
        <dbReference type="ARBA" id="ARBA00022824"/>
    </source>
</evidence>
<dbReference type="Pfam" id="PF04389">
    <property type="entry name" value="Peptidase_M28"/>
    <property type="match status" value="1"/>
</dbReference>
<keyword evidence="11" id="KW-0482">Metalloprotease</keyword>
<dbReference type="OrthoDB" id="76293at2759"/>
<dbReference type="GO" id="GO:0046872">
    <property type="term" value="F:metal ion binding"/>
    <property type="evidence" value="ECO:0007669"/>
    <property type="project" value="UniProtKB-KW"/>
</dbReference>
<dbReference type="InterPro" id="IPR007484">
    <property type="entry name" value="Peptidase_M28"/>
</dbReference>
<feature type="transmembrane region" description="Helical" evidence="15">
    <location>
        <begin position="498"/>
        <end position="516"/>
    </location>
</feature>
<feature type="transmembrane region" description="Helical" evidence="15">
    <location>
        <begin position="21"/>
        <end position="41"/>
    </location>
</feature>
<keyword evidence="5 15" id="KW-0812">Transmembrane</keyword>
<sequence length="846" mass="93889">MTHSHRKVRSGGDADIDQAVLTPWTSWLLLLPVFTLLPYLLSIAHYQLPEPLPPWDALGKPQVSEELVLKHIKALETIGYRTVGTPQALQGEEYVIEQVRKLEAQCDVLKCEVWVQKGDGFHAFNILDHEVLKVYKGIRNVILKISSRSTGGKDAILLGAHIDSTLPAPGAADDGMGVGVMLEVARVLIERNEPFDNSIIFMWNGGEETLQDGSHLYSTQHETAKDVRAMINLEAAGSMGGALLFQATSAEMIDAYSHAPYPRGTVIAADVFSSGIIMSDTDFGQFEQYLNVSGLDMAIVGHSYYYHTRKDTLANIERGSAQHFASNILPIVEYLLSPSSPLSSSEPFHPPDMVYMSLYDRIFVTWSMETGDKVYLAIASVVAVLTVANVRWNRWKPFAVALLSTPVGLIVGLVTANAVAGLMVLLKSRLAWFSHERMCLLLYIPAAYTGHLGTQLVLSRILSPADRTLSEHNHYYAQLVFSAFSMLVLQAFRVRSAYIFAVFSSVMIVGAIISATRGKTISYLAGHVVPLVVFMTLGMEAVTLTFDIFTPLVGRMGKVAPAEFIIATISASNGFIFFPTLIPLFHRLPRRAQKIVVTLLALFTLTVVAVFSSPWWSPYDAAHPKRMAVQYTYNHTSGEPMLHMAFMDSGDWPGIIEAVAERYAPGETVEYTVEETSGSDWDVIYPVSSFLETYRVPLPHVEFDWPKLSYEVSETSWKDGIHRFKLRADFTGLVFPTLTVDADIVDWSFEFEPPSKKTKHHFKVATSIDDTVMEIELAVRAEKGEKTTLSWSGIDLNQMVPGTALERGPDMPASKLLLDMDKWATEKWNDSLEILMYGAVTGVLEI</sequence>
<evidence type="ECO:0000256" key="9">
    <source>
        <dbReference type="ARBA" id="ARBA00022833"/>
    </source>
</evidence>
<feature type="transmembrane region" description="Helical" evidence="15">
    <location>
        <begin position="597"/>
        <end position="616"/>
    </location>
</feature>
<name>A0A1Y2AJT1_9TREE</name>
<dbReference type="Pfam" id="PF22249">
    <property type="entry name" value="ERMP1-TM"/>
    <property type="match status" value="1"/>
</dbReference>
<keyword evidence="8" id="KW-0256">Endoplasmic reticulum</keyword>
<evidence type="ECO:0000256" key="11">
    <source>
        <dbReference type="ARBA" id="ARBA00023049"/>
    </source>
</evidence>
<evidence type="ECO:0000256" key="7">
    <source>
        <dbReference type="ARBA" id="ARBA00022801"/>
    </source>
</evidence>
<feature type="domain" description="Peptidase M28" evidence="16">
    <location>
        <begin position="140"/>
        <end position="330"/>
    </location>
</feature>
<evidence type="ECO:0000256" key="12">
    <source>
        <dbReference type="ARBA" id="ARBA00023136"/>
    </source>
</evidence>
<evidence type="ECO:0000313" key="18">
    <source>
        <dbReference type="EMBL" id="ORY22823.1"/>
    </source>
</evidence>
<dbReference type="InParanoid" id="A0A1Y2AJT1"/>
<dbReference type="FunCoup" id="A0A1Y2AJT1">
    <property type="interactions" value="38"/>
</dbReference>
<evidence type="ECO:0000256" key="2">
    <source>
        <dbReference type="ARBA" id="ARBA00004477"/>
    </source>
</evidence>
<dbReference type="Proteomes" id="UP000193986">
    <property type="component" value="Unassembled WGS sequence"/>
</dbReference>
<dbReference type="GO" id="GO:0006508">
    <property type="term" value="P:proteolysis"/>
    <property type="evidence" value="ECO:0007669"/>
    <property type="project" value="UniProtKB-KW"/>
</dbReference>
<reference evidence="18 19" key="1">
    <citation type="submission" date="2016-07" db="EMBL/GenBank/DDBJ databases">
        <title>Pervasive Adenine N6-methylation of Active Genes in Fungi.</title>
        <authorList>
            <consortium name="DOE Joint Genome Institute"/>
            <person name="Mondo S.J."/>
            <person name="Dannebaum R.O."/>
            <person name="Kuo R.C."/>
            <person name="Labutti K."/>
            <person name="Haridas S."/>
            <person name="Kuo A."/>
            <person name="Salamov A."/>
            <person name="Ahrendt S.R."/>
            <person name="Lipzen A."/>
            <person name="Sullivan W."/>
            <person name="Andreopoulos W.B."/>
            <person name="Clum A."/>
            <person name="Lindquist E."/>
            <person name="Daum C."/>
            <person name="Ramamoorthy G.K."/>
            <person name="Gryganskyi A."/>
            <person name="Culley D."/>
            <person name="Magnuson J.K."/>
            <person name="James T.Y."/>
            <person name="O'Malley M.A."/>
            <person name="Stajich J.E."/>
            <person name="Spatafora J.W."/>
            <person name="Visel A."/>
            <person name="Grigoriev I.V."/>
        </authorList>
    </citation>
    <scope>NUCLEOTIDE SEQUENCE [LARGE SCALE GENOMIC DNA]</scope>
    <source>
        <strain evidence="18 19">68-887.2</strain>
    </source>
</reference>
<evidence type="ECO:0000313" key="19">
    <source>
        <dbReference type="Proteomes" id="UP000193986"/>
    </source>
</evidence>
<feature type="domain" description="Endoplasmic reticulum metallopeptidase 1/1-A TM" evidence="17">
    <location>
        <begin position="397"/>
        <end position="610"/>
    </location>
</feature>
<keyword evidence="12 15" id="KW-0472">Membrane</keyword>
<evidence type="ECO:0000259" key="16">
    <source>
        <dbReference type="Pfam" id="PF04389"/>
    </source>
</evidence>
<gene>
    <name evidence="18" type="ORF">BCR39DRAFT_550650</name>
</gene>
<evidence type="ECO:0000259" key="17">
    <source>
        <dbReference type="Pfam" id="PF22249"/>
    </source>
</evidence>
<keyword evidence="6 14" id="KW-0479">Metal-binding</keyword>
<dbReference type="AlphaFoldDB" id="A0A1Y2AJT1"/>
<dbReference type="EMBL" id="MCFC01000087">
    <property type="protein sequence ID" value="ORY22823.1"/>
    <property type="molecule type" value="Genomic_DNA"/>
</dbReference>
<comment type="subcellular location">
    <subcellularLocation>
        <location evidence="2">Endoplasmic reticulum membrane</location>
        <topology evidence="2">Multi-pass membrane protein</topology>
    </subcellularLocation>
</comment>
<feature type="transmembrane region" description="Helical" evidence="15">
    <location>
        <begin position="564"/>
        <end position="585"/>
    </location>
</feature>
<keyword evidence="13" id="KW-0325">Glycoprotein</keyword>
<protein>
    <recommendedName>
        <fullName evidence="14">Peptide hydrolase</fullName>
        <ecNumber evidence="14">3.4.-.-</ecNumber>
    </recommendedName>
</protein>
<evidence type="ECO:0000256" key="5">
    <source>
        <dbReference type="ARBA" id="ARBA00022692"/>
    </source>
</evidence>
<keyword evidence="10 15" id="KW-1133">Transmembrane helix</keyword>
<dbReference type="GO" id="GO:0008235">
    <property type="term" value="F:metalloexopeptidase activity"/>
    <property type="evidence" value="ECO:0007669"/>
    <property type="project" value="InterPro"/>
</dbReference>
<feature type="transmembrane region" description="Helical" evidence="15">
    <location>
        <begin position="528"/>
        <end position="552"/>
    </location>
</feature>
<evidence type="ECO:0000256" key="15">
    <source>
        <dbReference type="SAM" id="Phobius"/>
    </source>
</evidence>
<keyword evidence="7 14" id="KW-0378">Hydrolase</keyword>
<comment type="caution">
    <text evidence="18">The sequence shown here is derived from an EMBL/GenBank/DDBJ whole genome shotgun (WGS) entry which is preliminary data.</text>
</comment>
<dbReference type="STRING" id="71784.A0A1Y2AJT1"/>
<accession>A0A1Y2AJT1</accession>
<dbReference type="InterPro" id="IPR045175">
    <property type="entry name" value="M28_fam"/>
</dbReference>
<evidence type="ECO:0000256" key="6">
    <source>
        <dbReference type="ARBA" id="ARBA00022723"/>
    </source>
</evidence>
<evidence type="ECO:0000256" key="4">
    <source>
        <dbReference type="ARBA" id="ARBA00022670"/>
    </source>
</evidence>
<dbReference type="EC" id="3.4.-.-" evidence="14"/>
<dbReference type="GO" id="GO:0005789">
    <property type="term" value="C:endoplasmic reticulum membrane"/>
    <property type="evidence" value="ECO:0007669"/>
    <property type="project" value="UniProtKB-SubCell"/>
</dbReference>
<dbReference type="InterPro" id="IPR048024">
    <property type="entry name" value="Fxna-like_M28_dom"/>
</dbReference>
<feature type="transmembrane region" description="Helical" evidence="15">
    <location>
        <begin position="374"/>
        <end position="392"/>
    </location>
</feature>
<feature type="transmembrane region" description="Helical" evidence="15">
    <location>
        <begin position="475"/>
        <end position="492"/>
    </location>
</feature>
<evidence type="ECO:0000256" key="14">
    <source>
        <dbReference type="RuleBase" id="RU361240"/>
    </source>
</evidence>
<comment type="cofactor">
    <cofactor evidence="1">
        <name>Zn(2+)</name>
        <dbReference type="ChEBI" id="CHEBI:29105"/>
    </cofactor>
</comment>
<feature type="transmembrane region" description="Helical" evidence="15">
    <location>
        <begin position="440"/>
        <end position="463"/>
    </location>
</feature>
<evidence type="ECO:0000256" key="10">
    <source>
        <dbReference type="ARBA" id="ARBA00022989"/>
    </source>
</evidence>
<dbReference type="Gene3D" id="3.40.630.10">
    <property type="entry name" value="Zn peptidases"/>
    <property type="match status" value="1"/>
</dbReference>
<dbReference type="InterPro" id="IPR053974">
    <property type="entry name" value="ERMP1_1-A_TM"/>
</dbReference>
<dbReference type="PANTHER" id="PTHR12147">
    <property type="entry name" value="METALLOPEPTIDASE M28 FAMILY MEMBER"/>
    <property type="match status" value="1"/>
</dbReference>
<keyword evidence="19" id="KW-1185">Reference proteome</keyword>
<dbReference type="SUPFAM" id="SSF53187">
    <property type="entry name" value="Zn-dependent exopeptidases"/>
    <property type="match status" value="1"/>
</dbReference>
<evidence type="ECO:0000256" key="3">
    <source>
        <dbReference type="ARBA" id="ARBA00010918"/>
    </source>
</evidence>
<dbReference type="CDD" id="cd03875">
    <property type="entry name" value="M28_Fxna_like"/>
    <property type="match status" value="1"/>
</dbReference>
<evidence type="ECO:0000256" key="1">
    <source>
        <dbReference type="ARBA" id="ARBA00001947"/>
    </source>
</evidence>
<dbReference type="FunFam" id="3.40.630.10:FF:000008">
    <property type="entry name" value="Endoplasmic reticulum metallopeptidase 1"/>
    <property type="match status" value="1"/>
</dbReference>
<evidence type="ECO:0000256" key="13">
    <source>
        <dbReference type="ARBA" id="ARBA00023180"/>
    </source>
</evidence>
<comment type="similarity">
    <text evidence="3 14">Belongs to the peptidase M28 family.</text>
</comment>